<dbReference type="InterPro" id="IPR010621">
    <property type="entry name" value="DUF1214"/>
</dbReference>
<gene>
    <name evidence="3" type="ORF">R2363_11030</name>
</gene>
<feature type="domain" description="DUF1254" evidence="2">
    <location>
        <begin position="64"/>
        <end position="172"/>
    </location>
</feature>
<dbReference type="Gene3D" id="2.60.120.600">
    <property type="entry name" value="Domain of unknown function DUF1214, C-terminal domain"/>
    <property type="match status" value="1"/>
</dbReference>
<dbReference type="InterPro" id="IPR010679">
    <property type="entry name" value="DUF1254"/>
</dbReference>
<dbReference type="SUPFAM" id="SSF160935">
    <property type="entry name" value="VPA0735-like"/>
    <property type="match status" value="1"/>
</dbReference>
<dbReference type="InterPro" id="IPR037050">
    <property type="entry name" value="DUF1254_sf"/>
</dbReference>
<proteinExistence type="predicted"/>
<comment type="caution">
    <text evidence="3">The sequence shown here is derived from an EMBL/GenBank/DDBJ whole genome shotgun (WGS) entry which is preliminary data.</text>
</comment>
<feature type="domain" description="DUF1214" evidence="1">
    <location>
        <begin position="312"/>
        <end position="412"/>
    </location>
</feature>
<name>A0ABU4K4P7_9ACTN</name>
<evidence type="ECO:0000259" key="1">
    <source>
        <dbReference type="Pfam" id="PF06742"/>
    </source>
</evidence>
<organism evidence="3 4">
    <name type="scientific">Streptomyces roseolus</name>
    <dbReference type="NCBI Taxonomy" id="67358"/>
    <lineage>
        <taxon>Bacteria</taxon>
        <taxon>Bacillati</taxon>
        <taxon>Actinomycetota</taxon>
        <taxon>Actinomycetes</taxon>
        <taxon>Kitasatosporales</taxon>
        <taxon>Streptomycetaceae</taxon>
        <taxon>Streptomyces</taxon>
    </lineage>
</organism>
<dbReference type="InterPro" id="IPR037049">
    <property type="entry name" value="DUF1214_C_sf"/>
</dbReference>
<dbReference type="Pfam" id="PF06863">
    <property type="entry name" value="DUF1254"/>
    <property type="match status" value="1"/>
</dbReference>
<reference evidence="3 4" key="1">
    <citation type="submission" date="2023-10" db="EMBL/GenBank/DDBJ databases">
        <authorList>
            <person name="Wang X.X."/>
        </authorList>
    </citation>
    <scope>NUCLEOTIDE SEQUENCE [LARGE SCALE GENOMIC DNA]</scope>
    <source>
        <strain evidence="3 4">NBRC 12816</strain>
    </source>
</reference>
<dbReference type="Pfam" id="PF06742">
    <property type="entry name" value="DUF1214"/>
    <property type="match status" value="1"/>
</dbReference>
<dbReference type="PANTHER" id="PTHR36509:SF2">
    <property type="entry name" value="BLL3101 PROTEIN"/>
    <property type="match status" value="1"/>
</dbReference>
<evidence type="ECO:0000259" key="2">
    <source>
        <dbReference type="Pfam" id="PF06863"/>
    </source>
</evidence>
<evidence type="ECO:0000313" key="3">
    <source>
        <dbReference type="EMBL" id="MDX2292707.1"/>
    </source>
</evidence>
<keyword evidence="4" id="KW-1185">Reference proteome</keyword>
<dbReference type="RefSeq" id="WP_319009181.1">
    <property type="nucleotide sequence ID" value="NZ_JAWJZF010000338.1"/>
</dbReference>
<dbReference type="EMBL" id="JAWJZF010000338">
    <property type="protein sequence ID" value="MDX2292707.1"/>
    <property type="molecule type" value="Genomic_DNA"/>
</dbReference>
<dbReference type="Gene3D" id="2.60.40.1610">
    <property type="entry name" value="Domain of unknown function DUF1254"/>
    <property type="match status" value="1"/>
</dbReference>
<dbReference type="PANTHER" id="PTHR36509">
    <property type="entry name" value="BLL3101 PROTEIN"/>
    <property type="match status" value="1"/>
</dbReference>
<dbReference type="Proteomes" id="UP001278571">
    <property type="component" value="Unassembled WGS sequence"/>
</dbReference>
<sequence length="433" mass="46224">MAERTLPTAEDARRTAAEAWIWGYPLLADYRNLYAQAVDPTDPGSAGGFGSFRHDIGPVAPDGADIAHSTAWLDLRAEPWVLSVPATDRYHVLAVHDLDTVHAGFVGSRATGREAGHHLVAGPGWTGPVPDGVSGVLHTATHLAGVLGRTHVAGPDDVPGLRAVQEGYRLRPLSAFTDTAAPHPAEEPVWPVWREEETGTVEFFTVLDFLLRFFPVLAADRDLRTRLAALGVDGGGEFEPAALSPELRAALEAGVADGRTRLAEATAGTTRPEGLGGTRAELGADPLRRAIGAHEDLYGLPEVEVWQRDPAADGPPDGARHAYTLRFAPGQLPPARFLWSASLYGLPGRRFTENAIGRSAIGDRTPGILYDDDGGLTVYVAHRRPADAKRAANWLPAPAGPFAVTLRLYGPDPSVLDGRWPLPRLTRDDGADG</sequence>
<accession>A0ABU4K4P7</accession>
<evidence type="ECO:0000313" key="4">
    <source>
        <dbReference type="Proteomes" id="UP001278571"/>
    </source>
</evidence>
<protein>
    <submittedName>
        <fullName evidence="3">DUF1254 domain-containing protein</fullName>
    </submittedName>
</protein>